<evidence type="ECO:0000256" key="8">
    <source>
        <dbReference type="RuleBase" id="RU363032"/>
    </source>
</evidence>
<dbReference type="PROSITE" id="PS50928">
    <property type="entry name" value="ABC_TM1"/>
    <property type="match status" value="1"/>
</dbReference>
<feature type="domain" description="ABC transmembrane type-1" evidence="9">
    <location>
        <begin position="68"/>
        <end position="274"/>
    </location>
</feature>
<feature type="transmembrane region" description="Helical" evidence="8">
    <location>
        <begin position="255"/>
        <end position="277"/>
    </location>
</feature>
<dbReference type="GO" id="GO:0005886">
    <property type="term" value="C:plasma membrane"/>
    <property type="evidence" value="ECO:0007669"/>
    <property type="project" value="UniProtKB-SubCell"/>
</dbReference>
<evidence type="ECO:0000259" key="9">
    <source>
        <dbReference type="PROSITE" id="PS50928"/>
    </source>
</evidence>
<keyword evidence="5 8" id="KW-0812">Transmembrane</keyword>
<reference evidence="10 11" key="1">
    <citation type="journal article" date="2012" name="Microbes Environ.">
        <title>Complete genome sequence of Bradyrhizobium sp. S23321: insights into symbiosis evolution in soil oligotrophs.</title>
        <authorList>
            <person name="Okubo T."/>
            <person name="Tsukui T."/>
            <person name="Maita H."/>
            <person name="Okamoto S."/>
            <person name="Oshima K."/>
            <person name="Fujisawa T."/>
            <person name="Saito A."/>
            <person name="Futamata H."/>
            <person name="Hattori R."/>
            <person name="Shimomura Y."/>
            <person name="Haruta S."/>
            <person name="Morimoto S."/>
            <person name="Wang Y."/>
            <person name="Sakai Y."/>
            <person name="Hattori M."/>
            <person name="Aizawa S."/>
            <person name="Nagashima K.V.P."/>
            <person name="Masuda S."/>
            <person name="Hattori T."/>
            <person name="Yamashita A."/>
            <person name="Bao Z."/>
            <person name="Hayatsu M."/>
            <person name="Kajiya-Kanegae H."/>
            <person name="Yoshinaga I."/>
            <person name="Sakamoto K."/>
            <person name="Toyota K."/>
            <person name="Nakao M."/>
            <person name="Kohara M."/>
            <person name="Anda M."/>
            <person name="Niwa R."/>
            <person name="Jung-Hwan P."/>
            <person name="Sameshima-Saito R."/>
            <person name="Tokuda S."/>
            <person name="Yamamoto S."/>
            <person name="Yamamoto S."/>
            <person name="Yokoyama T."/>
            <person name="Akutsu T."/>
            <person name="Nakamura Y."/>
            <person name="Nakahira-Yanaka Y."/>
            <person name="Takada Hoshino Y."/>
            <person name="Hirakawa H."/>
            <person name="Mitsui H."/>
            <person name="Terasawa K."/>
            <person name="Itakura M."/>
            <person name="Sato S."/>
            <person name="Ikeda-Ohtsubo W."/>
            <person name="Sakakura N."/>
            <person name="Kaminuma E."/>
            <person name="Minamisawa K."/>
        </authorList>
    </citation>
    <scope>NUCLEOTIDE SEQUENCE [LARGE SCALE GENOMIC DNA]</scope>
    <source>
        <strain evidence="10 11">S23321</strain>
    </source>
</reference>
<dbReference type="Gene3D" id="1.10.3720.10">
    <property type="entry name" value="MetI-like"/>
    <property type="match status" value="1"/>
</dbReference>
<protein>
    <submittedName>
        <fullName evidence="10">ABC transporter permease protein</fullName>
    </submittedName>
</protein>
<proteinExistence type="inferred from homology"/>
<keyword evidence="7 8" id="KW-0472">Membrane</keyword>
<dbReference type="KEGG" id="brs:S23_47200"/>
<dbReference type="GO" id="GO:0055085">
    <property type="term" value="P:transmembrane transport"/>
    <property type="evidence" value="ECO:0007669"/>
    <property type="project" value="InterPro"/>
</dbReference>
<dbReference type="Proteomes" id="UP000007886">
    <property type="component" value="Chromosome"/>
</dbReference>
<dbReference type="Pfam" id="PF00528">
    <property type="entry name" value="BPD_transp_1"/>
    <property type="match status" value="1"/>
</dbReference>
<dbReference type="SUPFAM" id="SSF161098">
    <property type="entry name" value="MetI-like"/>
    <property type="match status" value="1"/>
</dbReference>
<dbReference type="InterPro" id="IPR000515">
    <property type="entry name" value="MetI-like"/>
</dbReference>
<comment type="subcellular location">
    <subcellularLocation>
        <location evidence="1 8">Cell membrane</location>
        <topology evidence="1 8">Multi-pass membrane protein</topology>
    </subcellularLocation>
</comment>
<evidence type="ECO:0000256" key="4">
    <source>
        <dbReference type="ARBA" id="ARBA00022475"/>
    </source>
</evidence>
<evidence type="ECO:0000256" key="3">
    <source>
        <dbReference type="ARBA" id="ARBA00022448"/>
    </source>
</evidence>
<keyword evidence="3 8" id="KW-0813">Transport</keyword>
<keyword evidence="6 8" id="KW-1133">Transmembrane helix</keyword>
<evidence type="ECO:0000256" key="1">
    <source>
        <dbReference type="ARBA" id="ARBA00004651"/>
    </source>
</evidence>
<dbReference type="RefSeq" id="WP_015687193.1">
    <property type="nucleotide sequence ID" value="NC_017082.1"/>
</dbReference>
<evidence type="ECO:0000256" key="6">
    <source>
        <dbReference type="ARBA" id="ARBA00022989"/>
    </source>
</evidence>
<dbReference type="PANTHER" id="PTHR42929">
    <property type="entry name" value="INNER MEMBRANE ABC TRANSPORTER PERMEASE PROTEIN YDCU-RELATED-RELATED"/>
    <property type="match status" value="1"/>
</dbReference>
<feature type="transmembrane region" description="Helical" evidence="8">
    <location>
        <begin position="17"/>
        <end position="41"/>
    </location>
</feature>
<evidence type="ECO:0000313" key="10">
    <source>
        <dbReference type="EMBL" id="BAL77914.1"/>
    </source>
</evidence>
<feature type="transmembrane region" description="Helical" evidence="8">
    <location>
        <begin position="62"/>
        <end position="91"/>
    </location>
</feature>
<dbReference type="CDD" id="cd06261">
    <property type="entry name" value="TM_PBP2"/>
    <property type="match status" value="1"/>
</dbReference>
<evidence type="ECO:0000256" key="5">
    <source>
        <dbReference type="ARBA" id="ARBA00022692"/>
    </source>
</evidence>
<evidence type="ECO:0000256" key="7">
    <source>
        <dbReference type="ARBA" id="ARBA00023136"/>
    </source>
</evidence>
<accession>A0AAI8MGB3</accession>
<feature type="transmembrane region" description="Helical" evidence="8">
    <location>
        <begin position="103"/>
        <end position="128"/>
    </location>
</feature>
<name>A0AAI8MGB3_9BRAD</name>
<dbReference type="EMBL" id="AP012279">
    <property type="protein sequence ID" value="BAL77914.1"/>
    <property type="molecule type" value="Genomic_DNA"/>
</dbReference>
<dbReference type="PANTHER" id="PTHR42929:SF5">
    <property type="entry name" value="ABC TRANSPORTER PERMEASE PROTEIN"/>
    <property type="match status" value="1"/>
</dbReference>
<comment type="similarity">
    <text evidence="2">Belongs to the binding-protein-dependent transport system permease family. CysTW subfamily.</text>
</comment>
<keyword evidence="4" id="KW-1003">Cell membrane</keyword>
<dbReference type="InterPro" id="IPR035906">
    <property type="entry name" value="MetI-like_sf"/>
</dbReference>
<evidence type="ECO:0000313" key="11">
    <source>
        <dbReference type="Proteomes" id="UP000007886"/>
    </source>
</evidence>
<evidence type="ECO:0000256" key="2">
    <source>
        <dbReference type="ARBA" id="ARBA00007069"/>
    </source>
</evidence>
<dbReference type="AlphaFoldDB" id="A0AAI8MGB3"/>
<organism evidence="10 11">
    <name type="scientific">Bradyrhizobium cosmicum</name>
    <dbReference type="NCBI Taxonomy" id="1404864"/>
    <lineage>
        <taxon>Bacteria</taxon>
        <taxon>Pseudomonadati</taxon>
        <taxon>Pseudomonadota</taxon>
        <taxon>Alphaproteobacteria</taxon>
        <taxon>Hyphomicrobiales</taxon>
        <taxon>Nitrobacteraceae</taxon>
        <taxon>Bradyrhizobium</taxon>
    </lineage>
</organism>
<keyword evidence="11" id="KW-1185">Reference proteome</keyword>
<gene>
    <name evidence="10" type="ORF">S23_47200</name>
</gene>
<feature type="transmembrane region" description="Helical" evidence="8">
    <location>
        <begin position="149"/>
        <end position="177"/>
    </location>
</feature>
<sequence length="288" mass="30890">MGSAPASRDVTSYGMGLAAPLALFFLVFFVAPLLQLLWLSLHNDTAALHWGLGQYLHFLTDPFSLSVLGSTLLLGAEVTAVCLVLGFPIAWLYQRVGPKLQTIIILIVLLPLLTSVVVRTFAWIVILGRQGIINATLQSLGMIDTPIKLLYTQFGVVIALAQVQMPLMTLPLITALGRIDPNLDDASCSLGAGSWRTFFRIVLPLSLPGVIAGCTLTYAAAITAFITQSLIGGGQMLFMPMYLYQQASTLQNWPFASAISIIFLLAVLAVVSVFTTLGRLSRGYGGAS</sequence>